<comment type="caution">
    <text evidence="3">The sequence shown here is derived from an EMBL/GenBank/DDBJ whole genome shotgun (WGS) entry which is preliminary data.</text>
</comment>
<protein>
    <submittedName>
        <fullName evidence="3">Uncharacterized protein</fullName>
    </submittedName>
</protein>
<gene>
    <name evidence="3" type="ORF">HRI_001516900</name>
</gene>
<dbReference type="EMBL" id="BSYR01000016">
    <property type="protein sequence ID" value="GMI78476.1"/>
    <property type="molecule type" value="Genomic_DNA"/>
</dbReference>
<keyword evidence="2" id="KW-0472">Membrane</keyword>
<dbReference type="OrthoDB" id="1711611at2759"/>
<dbReference type="Proteomes" id="UP001165190">
    <property type="component" value="Unassembled WGS sequence"/>
</dbReference>
<keyword evidence="2" id="KW-0812">Transmembrane</keyword>
<organism evidence="3 4">
    <name type="scientific">Hibiscus trionum</name>
    <name type="common">Flower of an hour</name>
    <dbReference type="NCBI Taxonomy" id="183268"/>
    <lineage>
        <taxon>Eukaryota</taxon>
        <taxon>Viridiplantae</taxon>
        <taxon>Streptophyta</taxon>
        <taxon>Embryophyta</taxon>
        <taxon>Tracheophyta</taxon>
        <taxon>Spermatophyta</taxon>
        <taxon>Magnoliopsida</taxon>
        <taxon>eudicotyledons</taxon>
        <taxon>Gunneridae</taxon>
        <taxon>Pentapetalae</taxon>
        <taxon>rosids</taxon>
        <taxon>malvids</taxon>
        <taxon>Malvales</taxon>
        <taxon>Malvaceae</taxon>
        <taxon>Malvoideae</taxon>
        <taxon>Hibiscus</taxon>
    </lineage>
</organism>
<feature type="transmembrane region" description="Helical" evidence="2">
    <location>
        <begin position="12"/>
        <end position="36"/>
    </location>
</feature>
<keyword evidence="2" id="KW-1133">Transmembrane helix</keyword>
<feature type="transmembrane region" description="Helical" evidence="2">
    <location>
        <begin position="56"/>
        <end position="78"/>
    </location>
</feature>
<evidence type="ECO:0000256" key="1">
    <source>
        <dbReference type="ARBA" id="ARBA00023098"/>
    </source>
</evidence>
<evidence type="ECO:0000313" key="4">
    <source>
        <dbReference type="Proteomes" id="UP001165190"/>
    </source>
</evidence>
<evidence type="ECO:0000313" key="3">
    <source>
        <dbReference type="EMBL" id="GMI78476.1"/>
    </source>
</evidence>
<dbReference type="InterPro" id="IPR012171">
    <property type="entry name" value="Fatty_acid_desaturase"/>
</dbReference>
<dbReference type="GO" id="GO:0016491">
    <property type="term" value="F:oxidoreductase activity"/>
    <property type="evidence" value="ECO:0007669"/>
    <property type="project" value="InterPro"/>
</dbReference>
<accession>A0A9W7HJU3</accession>
<dbReference type="AlphaFoldDB" id="A0A9W7HJU3"/>
<keyword evidence="1" id="KW-0443">Lipid metabolism</keyword>
<sequence length="86" mass="9716">MRDVAVVFGLAAAIYVNNWIVLPLYLAAQWTIYWALFILSYDCGHVSFSNNPKLNSVVGASLAFFNPCALSWMVCQVFHQECSPRR</sequence>
<dbReference type="GO" id="GO:0006629">
    <property type="term" value="P:lipid metabolic process"/>
    <property type="evidence" value="ECO:0007669"/>
    <property type="project" value="UniProtKB-KW"/>
</dbReference>
<evidence type="ECO:0000256" key="2">
    <source>
        <dbReference type="SAM" id="Phobius"/>
    </source>
</evidence>
<name>A0A9W7HJU3_HIBTR</name>
<dbReference type="PANTHER" id="PTHR32100">
    <property type="entry name" value="OMEGA-6 FATTY ACID DESATURASE, CHLOROPLASTIC"/>
    <property type="match status" value="1"/>
</dbReference>
<reference evidence="3" key="1">
    <citation type="submission" date="2023-05" db="EMBL/GenBank/DDBJ databases">
        <title>Genome and transcriptome analyses reveal genes involved in the formation of fine ridges on petal epidermal cells in Hibiscus trionum.</title>
        <authorList>
            <person name="Koshimizu S."/>
            <person name="Masuda S."/>
            <person name="Ishii T."/>
            <person name="Shirasu K."/>
            <person name="Hoshino A."/>
            <person name="Arita M."/>
        </authorList>
    </citation>
    <scope>NUCLEOTIDE SEQUENCE</scope>
    <source>
        <strain evidence="3">Hamamatsu line</strain>
    </source>
</reference>
<keyword evidence="4" id="KW-1185">Reference proteome</keyword>
<proteinExistence type="predicted"/>